<protein>
    <submittedName>
        <fullName evidence="1">Uncharacterized protein</fullName>
    </submittedName>
</protein>
<proteinExistence type="predicted"/>
<organism evidence="1">
    <name type="scientific">uncultured Caudovirales phage</name>
    <dbReference type="NCBI Taxonomy" id="2100421"/>
    <lineage>
        <taxon>Viruses</taxon>
        <taxon>Duplodnaviria</taxon>
        <taxon>Heunggongvirae</taxon>
        <taxon>Uroviricota</taxon>
        <taxon>Caudoviricetes</taxon>
        <taxon>Peduoviridae</taxon>
        <taxon>Maltschvirus</taxon>
        <taxon>Maltschvirus maltsch</taxon>
    </lineage>
</organism>
<evidence type="ECO:0000313" key="1">
    <source>
        <dbReference type="EMBL" id="ASN71574.1"/>
    </source>
</evidence>
<accession>A0A2H4J8I2</accession>
<name>A0A2H4J8I2_9CAUD</name>
<dbReference type="EMBL" id="MF417928">
    <property type="protein sequence ID" value="ASN71574.1"/>
    <property type="molecule type" value="Genomic_DNA"/>
</dbReference>
<reference evidence="1" key="1">
    <citation type="submission" date="2017-06" db="EMBL/GenBank/DDBJ databases">
        <title>Novel phages from South African skin metaviromes.</title>
        <authorList>
            <person name="van Zyl L.J."/>
            <person name="Abrahams Y."/>
            <person name="Stander E.A."/>
            <person name="Kirby B.M."/>
            <person name="Clavaud C."/>
            <person name="Farcet C."/>
            <person name="Breton L."/>
            <person name="Trindade M.I."/>
        </authorList>
    </citation>
    <scope>NUCLEOTIDE SEQUENCE</scope>
</reference>
<gene>
    <name evidence="1" type="ORF">10S8_18</name>
</gene>
<sequence length="299" mass="34520">MSVKPILFNTDMVQAILDGRKTVTRRAVKPQPVCYGSNLTFKQHNADFFLAAEKGWLRCRTCGHDPEYSQEGSSIAHHWRTPYQPGDILYVRETWQCINPYSDKEYVYKASCDADFAKAIGNWCPSIHMPKEAARLWLEVTDVRVERLHRMSHEAAKQEGIHYCESPDGFTWKTEASMNCCYVTPSGAFEALWNSTVKKEDMDRYSWESNPWVWVIEFERCKKPQEESVMDQHEAAKIPFIRFLYADGNGARKIYDTAWPAQFITDFTDVEVTEIGGFFVMGFPQSVKTLEDAFKICRG</sequence>